<evidence type="ECO:0000313" key="1">
    <source>
        <dbReference type="EMBL" id="RAL68914.1"/>
    </source>
</evidence>
<name>A0A328EJZ9_9CHLR</name>
<sequence length="46" mass="5219">MLLLSPAPEDDNQASCEVRRGEGWLRTETWKLEWAEVVVTGVQNFG</sequence>
<gene>
    <name evidence="1" type="ORF">C1G87_1385</name>
</gene>
<dbReference type="EMBL" id="QGLC01000018">
    <property type="protein sequence ID" value="RAL68914.1"/>
    <property type="molecule type" value="Genomic_DNA"/>
</dbReference>
<evidence type="ECO:0000313" key="2">
    <source>
        <dbReference type="Proteomes" id="UP000249146"/>
    </source>
</evidence>
<comment type="caution">
    <text evidence="1">The sequence shown here is derived from an EMBL/GenBank/DDBJ whole genome shotgun (WGS) entry which is preliminary data.</text>
</comment>
<accession>A0A328EJZ9</accession>
<dbReference type="Proteomes" id="UP000249146">
    <property type="component" value="Unassembled WGS sequence"/>
</dbReference>
<proteinExistence type="predicted"/>
<protein>
    <submittedName>
        <fullName evidence="1">Uncharacterized protein</fullName>
    </submittedName>
</protein>
<dbReference type="AlphaFoldDB" id="A0A328EJZ9"/>
<organism evidence="1 2">
    <name type="scientific">Dehalococcoides mccartyi</name>
    <dbReference type="NCBI Taxonomy" id="61435"/>
    <lineage>
        <taxon>Bacteria</taxon>
        <taxon>Bacillati</taxon>
        <taxon>Chloroflexota</taxon>
        <taxon>Dehalococcoidia</taxon>
        <taxon>Dehalococcoidales</taxon>
        <taxon>Dehalococcoidaceae</taxon>
        <taxon>Dehalococcoides</taxon>
    </lineage>
</organism>
<reference evidence="1 2" key="1">
    <citation type="submission" date="2018-05" db="EMBL/GenBank/DDBJ databases">
        <title>Draft genome sequences of Dehalococcoides mccartyi strains RC and KS.</title>
        <authorList>
            <person name="Higgins S.A."/>
            <person name="Padilla-Crespo E."/>
            <person name="Loeffler F.E."/>
        </authorList>
    </citation>
    <scope>NUCLEOTIDE SEQUENCE [LARGE SCALE GENOMIC DNA]</scope>
    <source>
        <strain evidence="1 2">RC</strain>
    </source>
</reference>